<dbReference type="PANTHER" id="PTHR46825">
    <property type="entry name" value="D-ALANYL-D-ALANINE-CARBOXYPEPTIDASE/ENDOPEPTIDASE AMPH"/>
    <property type="match status" value="1"/>
</dbReference>
<proteinExistence type="predicted"/>
<reference evidence="2 3" key="1">
    <citation type="submission" date="2016-10" db="EMBL/GenBank/DDBJ databases">
        <authorList>
            <person name="Varghese N."/>
            <person name="Submissions S."/>
        </authorList>
    </citation>
    <scope>NUCLEOTIDE SEQUENCE [LARGE SCALE GENOMIC DNA]</scope>
    <source>
        <strain evidence="3">DSM 19823 / KCTC 23066 / CCTCC M 208030 / D25</strain>
    </source>
</reference>
<gene>
    <name evidence="2" type="ORF">SAMN04488089_102299</name>
</gene>
<protein>
    <submittedName>
        <fullName evidence="2">CubicO group peptidase, beta-lactamase class C family</fullName>
    </submittedName>
</protein>
<evidence type="ECO:0000259" key="1">
    <source>
        <dbReference type="Pfam" id="PF00144"/>
    </source>
</evidence>
<dbReference type="PANTHER" id="PTHR46825:SF9">
    <property type="entry name" value="BETA-LACTAMASE-RELATED DOMAIN-CONTAINING PROTEIN"/>
    <property type="match status" value="1"/>
</dbReference>
<dbReference type="InterPro" id="IPR050491">
    <property type="entry name" value="AmpC-like"/>
</dbReference>
<comment type="caution">
    <text evidence="2">The sequence shown here is derived from an EMBL/GenBank/DDBJ whole genome shotgun (WGS) entry which is preliminary data.</text>
</comment>
<dbReference type="SUPFAM" id="SSF56601">
    <property type="entry name" value="beta-lactamase/transpeptidase-like"/>
    <property type="match status" value="1"/>
</dbReference>
<name>A0AAJ5BD11_MYRPR</name>
<sequence>MINKRYFAVTLIAALSLYACQENKELATNIPIIKEHNVRVDNPYKVEFPEVTTDYILEKAHIIENFYNDNINKNGYTGSFLVAKNGQIIYENYSGVSDRSGNDSIGSETSMHVASVGKVITAVTILRLVDSGRLDLNQSVSEIIEGFPYPEITVRTLLSHRSGLGYYGYYKNIWDNKTTVTNEDVIKVINKKRVSLDFTPNTKFTYSNTNYVLLASIVERITQKTFREAVRELIFDPLEMNHSFVFDDLTKKNEVTQSFSGGKKLMRWDYMDGTYGDKNIYTTPRDFLKFDTALYSDNFLSADLKQEMFKGYSFEKKGNRNYGLGIRLLEMDNGDMYTYHNGWWRGNTSSYIRLAKDNVCIILFSNKYSTLTYKTIHLSHHFGDYPVGDMEL</sequence>
<dbReference type="Gene3D" id="3.40.710.10">
    <property type="entry name" value="DD-peptidase/beta-lactamase superfamily"/>
    <property type="match status" value="1"/>
</dbReference>
<dbReference type="EMBL" id="FOFY01000002">
    <property type="protein sequence ID" value="SEQ31005.1"/>
    <property type="molecule type" value="Genomic_DNA"/>
</dbReference>
<feature type="domain" description="Beta-lactamase-related" evidence="1">
    <location>
        <begin position="78"/>
        <end position="370"/>
    </location>
</feature>
<evidence type="ECO:0000313" key="3">
    <source>
        <dbReference type="Proteomes" id="UP000183496"/>
    </source>
</evidence>
<dbReference type="Pfam" id="PF00144">
    <property type="entry name" value="Beta-lactamase"/>
    <property type="match status" value="1"/>
</dbReference>
<evidence type="ECO:0000313" key="2">
    <source>
        <dbReference type="EMBL" id="SEQ31005.1"/>
    </source>
</evidence>
<dbReference type="PROSITE" id="PS51257">
    <property type="entry name" value="PROKAR_LIPOPROTEIN"/>
    <property type="match status" value="1"/>
</dbReference>
<keyword evidence="3" id="KW-1185">Reference proteome</keyword>
<dbReference type="KEGG" id="mpw:MPR_1801"/>
<dbReference type="InterPro" id="IPR001466">
    <property type="entry name" value="Beta-lactam-related"/>
</dbReference>
<dbReference type="AlphaFoldDB" id="A0AAJ5BD11"/>
<dbReference type="InterPro" id="IPR012338">
    <property type="entry name" value="Beta-lactam/transpept-like"/>
</dbReference>
<accession>A0AAJ5BD11</accession>
<dbReference type="Proteomes" id="UP000183496">
    <property type="component" value="Unassembled WGS sequence"/>
</dbReference>
<organism evidence="2 3">
    <name type="scientific">Myroides profundi</name>
    <dbReference type="NCBI Taxonomy" id="480520"/>
    <lineage>
        <taxon>Bacteria</taxon>
        <taxon>Pseudomonadati</taxon>
        <taxon>Bacteroidota</taxon>
        <taxon>Flavobacteriia</taxon>
        <taxon>Flavobacteriales</taxon>
        <taxon>Flavobacteriaceae</taxon>
        <taxon>Myroides</taxon>
    </lineage>
</organism>